<dbReference type="Gene3D" id="1.10.10.2910">
    <property type="match status" value="1"/>
</dbReference>
<accession>A0ABW0HFI2</accession>
<dbReference type="InterPro" id="IPR010359">
    <property type="entry name" value="IrrE_HExxH"/>
</dbReference>
<comment type="caution">
    <text evidence="2">The sequence shown here is derived from an EMBL/GenBank/DDBJ whole genome shotgun (WGS) entry which is preliminary data.</text>
</comment>
<organism evidence="2 3">
    <name type="scientific">Bosea vestrisii</name>
    <dbReference type="NCBI Taxonomy" id="151416"/>
    <lineage>
        <taxon>Bacteria</taxon>
        <taxon>Pseudomonadati</taxon>
        <taxon>Pseudomonadota</taxon>
        <taxon>Alphaproteobacteria</taxon>
        <taxon>Hyphomicrobiales</taxon>
        <taxon>Boseaceae</taxon>
        <taxon>Bosea</taxon>
    </lineage>
</organism>
<keyword evidence="3" id="KW-1185">Reference proteome</keyword>
<dbReference type="RefSeq" id="WP_377012267.1">
    <property type="nucleotide sequence ID" value="NZ_JBHSLV010000061.1"/>
</dbReference>
<evidence type="ECO:0000259" key="1">
    <source>
        <dbReference type="Pfam" id="PF06114"/>
    </source>
</evidence>
<dbReference type="Pfam" id="PF06114">
    <property type="entry name" value="Peptidase_M78"/>
    <property type="match status" value="1"/>
</dbReference>
<proteinExistence type="predicted"/>
<dbReference type="EMBL" id="JBHSLV010000061">
    <property type="protein sequence ID" value="MFC5396018.1"/>
    <property type="molecule type" value="Genomic_DNA"/>
</dbReference>
<dbReference type="Gene3D" id="1.10.260.40">
    <property type="entry name" value="lambda repressor-like DNA-binding domains"/>
    <property type="match status" value="1"/>
</dbReference>
<feature type="domain" description="IrrE N-terminal-like" evidence="1">
    <location>
        <begin position="236"/>
        <end position="312"/>
    </location>
</feature>
<dbReference type="InterPro" id="IPR010982">
    <property type="entry name" value="Lambda_DNA-bd_dom_sf"/>
</dbReference>
<reference evidence="3" key="1">
    <citation type="journal article" date="2019" name="Int. J. Syst. Evol. Microbiol.">
        <title>The Global Catalogue of Microorganisms (GCM) 10K type strain sequencing project: providing services to taxonomists for standard genome sequencing and annotation.</title>
        <authorList>
            <consortium name="The Broad Institute Genomics Platform"/>
            <consortium name="The Broad Institute Genome Sequencing Center for Infectious Disease"/>
            <person name="Wu L."/>
            <person name="Ma J."/>
        </authorList>
    </citation>
    <scope>NUCLEOTIDE SEQUENCE [LARGE SCALE GENOMIC DNA]</scope>
    <source>
        <strain evidence="3">CGMCC 1.16326</strain>
    </source>
</reference>
<protein>
    <submittedName>
        <fullName evidence="2">ImmA/IrrE family metallo-endopeptidase</fullName>
    </submittedName>
</protein>
<evidence type="ECO:0000313" key="3">
    <source>
        <dbReference type="Proteomes" id="UP001596104"/>
    </source>
</evidence>
<dbReference type="Proteomes" id="UP001596104">
    <property type="component" value="Unassembled WGS sequence"/>
</dbReference>
<dbReference type="SUPFAM" id="SSF47413">
    <property type="entry name" value="lambda repressor-like DNA-binding domains"/>
    <property type="match status" value="1"/>
</dbReference>
<evidence type="ECO:0000313" key="2">
    <source>
        <dbReference type="EMBL" id="MFC5396018.1"/>
    </source>
</evidence>
<name>A0ABW0HFI2_9HYPH</name>
<gene>
    <name evidence="2" type="ORF">ACFPPC_25600</name>
</gene>
<sequence length="372" mass="41249">MRAEPNWASPPGATIARVIKTREIDPSEFADVMGLKAHEFEALLHGKLRLNEKLAEALAEQLGSTARFWLARDKDYLKELARLGNADITAIDQWAQSMPVASMRRFGWLPADSRARSVRNNALLSFFDCKSIQEWGQRYSAGVGAVAFRKSLAFASDGMATLVWLRAGEAQVASRPTAQFDRDEFKHILPSLKRVSAFKHPATILQRLREACAVVGVSITTARAPDGCRASGASWFDAKGRPVIHLSFRHLSEDHFWFTFFHEAAHIILHGQTHIDGDGVEVMGADTETQEDEANAYAQEILLPDDVRQDLLDKQALNAKAIMQAAKAAKVTAGVIVGQLERAEAIPHGKFSFLKHRYRWSTNSHVPELVAS</sequence>